<comment type="similarity">
    <text evidence="2 8">Belongs to the FBPase class 2 family.</text>
</comment>
<dbReference type="Proteomes" id="UP000295008">
    <property type="component" value="Unassembled WGS sequence"/>
</dbReference>
<keyword evidence="5 9" id="KW-0464">Manganese</keyword>
<evidence type="ECO:0000256" key="8">
    <source>
        <dbReference type="PIRNR" id="PIRNR004532"/>
    </source>
</evidence>
<comment type="cofactor">
    <cofactor evidence="9">
        <name>Mn(2+)</name>
        <dbReference type="ChEBI" id="CHEBI:29035"/>
    </cofactor>
</comment>
<feature type="binding site" evidence="9">
    <location>
        <position position="93"/>
    </location>
    <ligand>
        <name>Mn(2+)</name>
        <dbReference type="ChEBI" id="CHEBI:29035"/>
        <label>2</label>
    </ligand>
</feature>
<accession>A0A4R1S3Q2</accession>
<proteinExistence type="inferred from homology"/>
<evidence type="ECO:0000256" key="2">
    <source>
        <dbReference type="ARBA" id="ARBA00008989"/>
    </source>
</evidence>
<dbReference type="GO" id="GO:0042132">
    <property type="term" value="F:fructose 1,6-bisphosphate 1-phosphatase activity"/>
    <property type="evidence" value="ECO:0007669"/>
    <property type="project" value="UniProtKB-EC"/>
</dbReference>
<keyword evidence="12" id="KW-1185">Reference proteome</keyword>
<dbReference type="EMBL" id="SLUN01000005">
    <property type="protein sequence ID" value="TCL73270.1"/>
    <property type="molecule type" value="Genomic_DNA"/>
</dbReference>
<dbReference type="NCBIfam" id="TIGR00330">
    <property type="entry name" value="glpX"/>
    <property type="match status" value="1"/>
</dbReference>
<dbReference type="SUPFAM" id="SSF56655">
    <property type="entry name" value="Carbohydrate phosphatase"/>
    <property type="match status" value="1"/>
</dbReference>
<dbReference type="GO" id="GO:0005829">
    <property type="term" value="C:cytosol"/>
    <property type="evidence" value="ECO:0007669"/>
    <property type="project" value="TreeGrafter"/>
</dbReference>
<keyword evidence="3 9" id="KW-0479">Metal-binding</keyword>
<feature type="binding site" evidence="9">
    <location>
        <position position="60"/>
    </location>
    <ligand>
        <name>Mn(2+)</name>
        <dbReference type="ChEBI" id="CHEBI:29035"/>
        <label>1</label>
    </ligand>
</feature>
<feature type="binding site" evidence="9">
    <location>
        <position position="220"/>
    </location>
    <ligand>
        <name>Mn(2+)</name>
        <dbReference type="ChEBI" id="CHEBI:29035"/>
        <label>2</label>
    </ligand>
</feature>
<dbReference type="AlphaFoldDB" id="A0A4R1S3Q2"/>
<evidence type="ECO:0000256" key="7">
    <source>
        <dbReference type="ARBA" id="ARBA00024331"/>
    </source>
</evidence>
<evidence type="ECO:0000256" key="9">
    <source>
        <dbReference type="PIRSR" id="PIRSR004532-1"/>
    </source>
</evidence>
<dbReference type="GO" id="GO:0030388">
    <property type="term" value="P:fructose 1,6-bisphosphate metabolic process"/>
    <property type="evidence" value="ECO:0007669"/>
    <property type="project" value="TreeGrafter"/>
</dbReference>
<name>A0A4R1S3Q2_HYDET</name>
<comment type="caution">
    <text evidence="11">The sequence shown here is derived from an EMBL/GenBank/DDBJ whole genome shotgun (WGS) entry which is preliminary data.</text>
</comment>
<feature type="binding site" evidence="9">
    <location>
        <position position="90"/>
    </location>
    <ligand>
        <name>Mn(2+)</name>
        <dbReference type="ChEBI" id="CHEBI:29035"/>
        <label>2</label>
    </ligand>
</feature>
<organism evidence="11 12">
    <name type="scientific">Hydrogenispora ethanolica</name>
    <dbReference type="NCBI Taxonomy" id="1082276"/>
    <lineage>
        <taxon>Bacteria</taxon>
        <taxon>Bacillati</taxon>
        <taxon>Bacillota</taxon>
        <taxon>Hydrogenispora</taxon>
    </lineage>
</organism>
<dbReference type="CDD" id="cd01516">
    <property type="entry name" value="FBPase_glpX"/>
    <property type="match status" value="1"/>
</dbReference>
<sequence length="334" mass="35978">MADLQREIALEFVRVTEAAALRSSRWLGLGDKDGVDKAASDAMRGMLDLIAIRGTVIIGEGLKDRAPMLHIDEKVGNWREHAPEVDIAVDPVDGTRLVANGLPNAISIMAAGAKGSLMSIPSFYMHKLACGPQLRGKLDINRSVAENLSVAAAVLRKSVKDLTVTILDRERHRELIAEVRRAGARIRLIGDGDVAGAIATAISFDSGNADICLGIGGAPEAVLTAAALSCLGGEIQTRFYFGNTEERALVERAGLDPDAVYRTEDLARGEDIIFAATGVTGGEFLQGVSFGSHQATTHSVVMRSKYKTVRYIKAIHNLNYKTIPSRERNQEEFV</sequence>
<evidence type="ECO:0000256" key="1">
    <source>
        <dbReference type="ARBA" id="ARBA00001273"/>
    </source>
</evidence>
<evidence type="ECO:0000313" key="12">
    <source>
        <dbReference type="Proteomes" id="UP000295008"/>
    </source>
</evidence>
<feature type="binding site" evidence="10">
    <location>
        <position position="124"/>
    </location>
    <ligand>
        <name>substrate</name>
    </ligand>
</feature>
<comment type="catalytic activity">
    <reaction evidence="1">
        <text>beta-D-fructose 1,6-bisphosphate + H2O = beta-D-fructose 6-phosphate + phosphate</text>
        <dbReference type="Rhea" id="RHEA:11064"/>
        <dbReference type="ChEBI" id="CHEBI:15377"/>
        <dbReference type="ChEBI" id="CHEBI:32966"/>
        <dbReference type="ChEBI" id="CHEBI:43474"/>
        <dbReference type="ChEBI" id="CHEBI:57634"/>
        <dbReference type="EC" id="3.1.3.11"/>
    </reaction>
</comment>
<dbReference type="Gene3D" id="3.40.190.90">
    <property type="match status" value="1"/>
</dbReference>
<dbReference type="GO" id="GO:0006094">
    <property type="term" value="P:gluconeogenesis"/>
    <property type="evidence" value="ECO:0007669"/>
    <property type="project" value="InterPro"/>
</dbReference>
<dbReference type="Gene3D" id="3.30.540.10">
    <property type="entry name" value="Fructose-1,6-Bisphosphatase, subunit A, domain 1"/>
    <property type="match status" value="1"/>
</dbReference>
<keyword evidence="6 8" id="KW-0119">Carbohydrate metabolism</keyword>
<dbReference type="OrthoDB" id="9779353at2"/>
<evidence type="ECO:0000256" key="3">
    <source>
        <dbReference type="ARBA" id="ARBA00022723"/>
    </source>
</evidence>
<feature type="binding site" evidence="10">
    <location>
        <position position="217"/>
    </location>
    <ligand>
        <name>substrate</name>
    </ligand>
</feature>
<feature type="binding site" evidence="10">
    <location>
        <begin position="191"/>
        <end position="193"/>
    </location>
    <ligand>
        <name>substrate</name>
    </ligand>
</feature>
<dbReference type="GO" id="GO:0006071">
    <property type="term" value="P:glycerol metabolic process"/>
    <property type="evidence" value="ECO:0007669"/>
    <property type="project" value="InterPro"/>
</dbReference>
<gene>
    <name evidence="11" type="ORF">EDC14_1005132</name>
</gene>
<dbReference type="RefSeq" id="WP_132013421.1">
    <property type="nucleotide sequence ID" value="NZ_SLUN01000005.1"/>
</dbReference>
<evidence type="ECO:0000313" key="11">
    <source>
        <dbReference type="EMBL" id="TCL73270.1"/>
    </source>
</evidence>
<dbReference type="PANTHER" id="PTHR30447">
    <property type="entry name" value="FRUCTOSE-1,6-BISPHOSPHATASE CLASS 2"/>
    <property type="match status" value="1"/>
</dbReference>
<dbReference type="Pfam" id="PF03320">
    <property type="entry name" value="FBPase_glpX"/>
    <property type="match status" value="1"/>
</dbReference>
<dbReference type="PANTHER" id="PTHR30447:SF0">
    <property type="entry name" value="FRUCTOSE-1,6-BISPHOSPHATASE 1 CLASS 2-RELATED"/>
    <property type="match status" value="1"/>
</dbReference>
<evidence type="ECO:0000256" key="5">
    <source>
        <dbReference type="ARBA" id="ARBA00023211"/>
    </source>
</evidence>
<feature type="binding site" evidence="9">
    <location>
        <position position="36"/>
    </location>
    <ligand>
        <name>Mn(2+)</name>
        <dbReference type="ChEBI" id="CHEBI:29035"/>
        <label>1</label>
    </ligand>
</feature>
<evidence type="ECO:0000256" key="6">
    <source>
        <dbReference type="ARBA" id="ARBA00023277"/>
    </source>
</evidence>
<dbReference type="GO" id="GO:0046872">
    <property type="term" value="F:metal ion binding"/>
    <property type="evidence" value="ECO:0007669"/>
    <property type="project" value="UniProtKB-KW"/>
</dbReference>
<feature type="binding site" evidence="10">
    <location>
        <begin position="93"/>
        <end position="95"/>
    </location>
    <ligand>
        <name>substrate</name>
    </ligand>
</feature>
<feature type="binding site" evidence="10">
    <location>
        <begin position="169"/>
        <end position="171"/>
    </location>
    <ligand>
        <name>substrate</name>
    </ligand>
</feature>
<dbReference type="InterPro" id="IPR004464">
    <property type="entry name" value="FBPase_class-2/SBPase"/>
</dbReference>
<keyword evidence="4" id="KW-0378">Hydrolase</keyword>
<dbReference type="PIRSF" id="PIRSF004532">
    <property type="entry name" value="GlpX"/>
    <property type="match status" value="1"/>
</dbReference>
<evidence type="ECO:0000256" key="4">
    <source>
        <dbReference type="ARBA" id="ARBA00022801"/>
    </source>
</evidence>
<reference evidence="11 12" key="1">
    <citation type="submission" date="2019-03" db="EMBL/GenBank/DDBJ databases">
        <title>Genomic Encyclopedia of Type Strains, Phase IV (KMG-IV): sequencing the most valuable type-strain genomes for metagenomic binning, comparative biology and taxonomic classification.</title>
        <authorList>
            <person name="Goeker M."/>
        </authorList>
    </citation>
    <scope>NUCLEOTIDE SEQUENCE [LARGE SCALE GENOMIC DNA]</scope>
    <source>
        <strain evidence="11 12">LX-B</strain>
    </source>
</reference>
<protein>
    <recommendedName>
        <fullName evidence="8">Fructose-1,6-bisphosphatase</fullName>
    </recommendedName>
</protein>
<comment type="pathway">
    <text evidence="7">Carbohydrate biosynthesis.</text>
</comment>
<evidence type="ECO:0000256" key="10">
    <source>
        <dbReference type="PIRSR" id="PIRSR004532-2"/>
    </source>
</evidence>